<keyword evidence="5" id="KW-0813">Transport</keyword>
<dbReference type="GO" id="GO:0015031">
    <property type="term" value="P:protein transport"/>
    <property type="evidence" value="ECO:0007669"/>
    <property type="project" value="UniProtKB-KW"/>
</dbReference>
<dbReference type="InterPro" id="IPR051472">
    <property type="entry name" value="T3SS_Stator/FliH"/>
</dbReference>
<dbReference type="GO" id="GO:0071973">
    <property type="term" value="P:bacterial-type flagellum-dependent cell motility"/>
    <property type="evidence" value="ECO:0007669"/>
    <property type="project" value="InterPro"/>
</dbReference>
<dbReference type="PRINTS" id="PR01003">
    <property type="entry name" value="FLGFLIH"/>
</dbReference>
<comment type="subcellular location">
    <subcellularLocation>
        <location evidence="2">Cytoplasm</location>
    </subcellularLocation>
</comment>
<dbReference type="RefSeq" id="WP_176572200.1">
    <property type="nucleotide sequence ID" value="NZ_CP056030.1"/>
</dbReference>
<dbReference type="GO" id="GO:0003774">
    <property type="term" value="F:cytoskeletal motor activity"/>
    <property type="evidence" value="ECO:0007669"/>
    <property type="project" value="InterPro"/>
</dbReference>
<proteinExistence type="inferred from homology"/>
<evidence type="ECO:0000256" key="7">
    <source>
        <dbReference type="ARBA" id="ARBA00022795"/>
    </source>
</evidence>
<evidence type="ECO:0000259" key="10">
    <source>
        <dbReference type="Pfam" id="PF02108"/>
    </source>
</evidence>
<dbReference type="KEGG" id="pez:HWQ56_27415"/>
<keyword evidence="9" id="KW-1006">Bacterial flagellum protein export</keyword>
<dbReference type="GO" id="GO:0005829">
    <property type="term" value="C:cytosol"/>
    <property type="evidence" value="ECO:0007669"/>
    <property type="project" value="TreeGrafter"/>
</dbReference>
<evidence type="ECO:0000256" key="9">
    <source>
        <dbReference type="ARBA" id="ARBA00023225"/>
    </source>
</evidence>
<comment type="similarity">
    <text evidence="3">Belongs to the FliH family.</text>
</comment>
<dbReference type="Pfam" id="PF02108">
    <property type="entry name" value="FliH"/>
    <property type="match status" value="1"/>
</dbReference>
<evidence type="ECO:0000313" key="12">
    <source>
        <dbReference type="Proteomes" id="UP000509568"/>
    </source>
</evidence>
<keyword evidence="11" id="KW-0282">Flagellum</keyword>
<evidence type="ECO:0000256" key="1">
    <source>
        <dbReference type="ARBA" id="ARBA00003041"/>
    </source>
</evidence>
<keyword evidence="12" id="KW-1185">Reference proteome</keyword>
<evidence type="ECO:0000256" key="8">
    <source>
        <dbReference type="ARBA" id="ARBA00022927"/>
    </source>
</evidence>
<dbReference type="InterPro" id="IPR018035">
    <property type="entry name" value="Flagellar_FliH/T3SS_HrpE"/>
</dbReference>
<reference evidence="11 12" key="1">
    <citation type="submission" date="2020-06" db="EMBL/GenBank/DDBJ databases">
        <title>Pseudomonas eucalypticola sp. nov., an endophyte of Eucalyptus dunnii leaves with biocontrol ability of eucalyptus leaf blight.</title>
        <authorList>
            <person name="Liu Y."/>
            <person name="Song Z."/>
            <person name="Zeng H."/>
            <person name="Lu M."/>
            <person name="Wang X."/>
            <person name="Lian X."/>
            <person name="Zhang Q."/>
        </authorList>
    </citation>
    <scope>NUCLEOTIDE SEQUENCE [LARGE SCALE GENOMIC DNA]</scope>
    <source>
        <strain evidence="11 12">NP-1</strain>
    </source>
</reference>
<dbReference type="AlphaFoldDB" id="A0A7D5H971"/>
<keyword evidence="7" id="KW-1005">Bacterial flagellum biogenesis</keyword>
<accession>A0A7D5H971</accession>
<dbReference type="GO" id="GO:0009288">
    <property type="term" value="C:bacterial-type flagellum"/>
    <property type="evidence" value="ECO:0007669"/>
    <property type="project" value="InterPro"/>
</dbReference>
<keyword evidence="11" id="KW-0966">Cell projection</keyword>
<organism evidence="11 12">
    <name type="scientific">Pseudomonas eucalypticola</name>
    <dbReference type="NCBI Taxonomy" id="2599595"/>
    <lineage>
        <taxon>Bacteria</taxon>
        <taxon>Pseudomonadati</taxon>
        <taxon>Pseudomonadota</taxon>
        <taxon>Gammaproteobacteria</taxon>
        <taxon>Pseudomonadales</taxon>
        <taxon>Pseudomonadaceae</taxon>
        <taxon>Pseudomonas</taxon>
    </lineage>
</organism>
<sequence>MSDGNPWADGASQWQPWRMAVLPSEPVPARELDEAQAEAQRKHAFQRKLELQARRDKVRQEAMHQGHATGLAAGHAEGYAQGLEEGRLAGEAAMQEQIQATLAPLLHLCQSFDQAMRQLDGQLLGQLVELALDTGRHIAGEALQARPEQVIGRVQRLLQHEPALSGKPRLWLHTDDLVLVQEALGEQLAAAGWSLAADAGLARGGCRVTSASGELDATLESAWAGIRSRLPDTLPATS</sequence>
<evidence type="ECO:0000256" key="4">
    <source>
        <dbReference type="ARBA" id="ARBA00016507"/>
    </source>
</evidence>
<evidence type="ECO:0000313" key="11">
    <source>
        <dbReference type="EMBL" id="QKZ07309.1"/>
    </source>
</evidence>
<evidence type="ECO:0000256" key="6">
    <source>
        <dbReference type="ARBA" id="ARBA00022490"/>
    </source>
</evidence>
<keyword evidence="8" id="KW-0653">Protein transport</keyword>
<comment type="function">
    <text evidence="1">Needed for flagellar regrowth and assembly.</text>
</comment>
<protein>
    <recommendedName>
        <fullName evidence="4">Flagellar assembly protein FliH</fullName>
    </recommendedName>
</protein>
<keyword evidence="6" id="KW-0963">Cytoplasm</keyword>
<evidence type="ECO:0000256" key="5">
    <source>
        <dbReference type="ARBA" id="ARBA00022448"/>
    </source>
</evidence>
<dbReference type="Proteomes" id="UP000509568">
    <property type="component" value="Chromosome"/>
</dbReference>
<dbReference type="EMBL" id="CP056030">
    <property type="protein sequence ID" value="QKZ07309.1"/>
    <property type="molecule type" value="Genomic_DNA"/>
</dbReference>
<dbReference type="PANTHER" id="PTHR34982:SF1">
    <property type="entry name" value="FLAGELLAR ASSEMBLY PROTEIN FLIH"/>
    <property type="match status" value="1"/>
</dbReference>
<gene>
    <name evidence="11" type="ORF">HWQ56_27415</name>
</gene>
<evidence type="ECO:0000256" key="2">
    <source>
        <dbReference type="ARBA" id="ARBA00004496"/>
    </source>
</evidence>
<dbReference type="GO" id="GO:0044781">
    <property type="term" value="P:bacterial-type flagellum organization"/>
    <property type="evidence" value="ECO:0007669"/>
    <property type="project" value="UniProtKB-KW"/>
</dbReference>
<evidence type="ECO:0000256" key="3">
    <source>
        <dbReference type="ARBA" id="ARBA00006602"/>
    </source>
</evidence>
<keyword evidence="11" id="KW-0969">Cilium</keyword>
<dbReference type="PANTHER" id="PTHR34982">
    <property type="entry name" value="YOP PROTEINS TRANSLOCATION PROTEIN L"/>
    <property type="match status" value="1"/>
</dbReference>
<dbReference type="InterPro" id="IPR000563">
    <property type="entry name" value="Flag_FliH"/>
</dbReference>
<name>A0A7D5H971_9PSED</name>
<feature type="domain" description="Flagellar assembly protein FliH/Type III secretion system HrpE" evidence="10">
    <location>
        <begin position="102"/>
        <end position="224"/>
    </location>
</feature>